<evidence type="ECO:0000313" key="2">
    <source>
        <dbReference type="EMBL" id="AUM62505.1"/>
    </source>
</evidence>
<name>A0A2K9LVU7_SPISQ</name>
<protein>
    <submittedName>
        <fullName evidence="2">Uncharacterized protein</fullName>
    </submittedName>
</protein>
<evidence type="ECO:0000313" key="3">
    <source>
        <dbReference type="Proteomes" id="UP000234790"/>
    </source>
</evidence>
<dbReference type="Proteomes" id="UP000234790">
    <property type="component" value="Chromosome"/>
</dbReference>
<feature type="transmembrane region" description="Helical" evidence="1">
    <location>
        <begin position="173"/>
        <end position="192"/>
    </location>
</feature>
<feature type="transmembrane region" description="Helical" evidence="1">
    <location>
        <begin position="61"/>
        <end position="81"/>
    </location>
</feature>
<feature type="transmembrane region" description="Helical" evidence="1">
    <location>
        <begin position="102"/>
        <end position="128"/>
    </location>
</feature>
<feature type="transmembrane region" description="Helical" evidence="1">
    <location>
        <begin position="148"/>
        <end position="166"/>
    </location>
</feature>
<evidence type="ECO:0000256" key="1">
    <source>
        <dbReference type="SAM" id="Phobius"/>
    </source>
</evidence>
<feature type="transmembrane region" description="Helical" evidence="1">
    <location>
        <begin position="21"/>
        <end position="41"/>
    </location>
</feature>
<organism evidence="2 3">
    <name type="scientific">Spiroplasma monobiae MQ-1</name>
    <dbReference type="NCBI Taxonomy" id="1336748"/>
    <lineage>
        <taxon>Bacteria</taxon>
        <taxon>Bacillati</taxon>
        <taxon>Mycoplasmatota</taxon>
        <taxon>Mollicutes</taxon>
        <taxon>Entomoplasmatales</taxon>
        <taxon>Spiroplasmataceae</taxon>
        <taxon>Spiroplasma</taxon>
    </lineage>
</organism>
<gene>
    <name evidence="2" type="ORF">SMONO_v1c02540</name>
</gene>
<reference evidence="2 3" key="1">
    <citation type="submission" date="2017-12" db="EMBL/GenBank/DDBJ databases">
        <title>Complete genome sequence of Spiroplasma monobiae MQ-1 (ATCC 33825).</title>
        <authorList>
            <person name="Tsai Y.-M."/>
            <person name="Lo W.-S."/>
            <person name="Wu P.-S."/>
            <person name="Cho S.-T."/>
            <person name="Kuo C.-H."/>
        </authorList>
    </citation>
    <scope>NUCLEOTIDE SEQUENCE [LARGE SCALE GENOMIC DNA]</scope>
    <source>
        <strain evidence="2 3">MQ-1</strain>
    </source>
</reference>
<keyword evidence="1" id="KW-1133">Transmembrane helix</keyword>
<keyword evidence="1" id="KW-0812">Transmembrane</keyword>
<dbReference type="EMBL" id="CP025543">
    <property type="protein sequence ID" value="AUM62505.1"/>
    <property type="molecule type" value="Genomic_DNA"/>
</dbReference>
<keyword evidence="1" id="KW-0472">Membrane</keyword>
<dbReference type="RefSeq" id="WP_158637885.1">
    <property type="nucleotide sequence ID" value="NZ_CP025543.1"/>
</dbReference>
<feature type="transmembrane region" description="Helical" evidence="1">
    <location>
        <begin position="547"/>
        <end position="568"/>
    </location>
</feature>
<dbReference type="AlphaFoldDB" id="A0A2K9LVU7"/>
<proteinExistence type="predicted"/>
<keyword evidence="3" id="KW-1185">Reference proteome</keyword>
<sequence length="574" mass="66566">MNKSNLNRLIKLNIISILKSKSLIVNVSIIFLNLLIFTIIYSLNSADYIYKKTAIVNIETMITICLFGVFSIIMVGHLLSSGEAKNFQQLEQRYGIKAKFSYFFRIITISCLLTALTFIYFLIQTLAISFQDNHSEALSIICLPKINLILYNLLILAITVLMGVLLKASLGNVLATLFLASVAVGPFFSFLGNEYSSKDKGIEEIITENNFKIYIGSEFHDTLLKDGINIYDNKLNLFNNLTTDGNAYYKGKQNFKSIIINPNQSDDYINSLFLSYYMGQTLNKISDDQSEKQVFEFDDEYYEMIILLKKSIEEVGTSGAYNIEQVPFYVEPSKYKGKLNLDKTLKSLYKTEFGIKYKNLLDFIYKNYYSIFNQIGYNSRNNPLFGRYNYVDTPFSNKYSNYFEFYEKYPEFLAISQVINIGFMNSFNTTIFYEQISRNGKYSFLELRDYNDYYKDIKLKQFLNFFNFVAYQNTAFAEDKYAKFIQYSEPSLNYIDQIYQINFNSLNDVYKPLEGQTPGSSSFNPMNTNFSIFDKGALKIRTTGIILYSYIVEISLVIAFTYVGFIFFRKNQKI</sequence>
<dbReference type="KEGG" id="smoo:SMONO_v1c02540"/>
<accession>A0A2K9LVU7</accession>